<accession>A0A521BKY5</accession>
<proteinExistence type="inferred from homology"/>
<dbReference type="InterPro" id="IPR008978">
    <property type="entry name" value="HSP20-like_chaperone"/>
</dbReference>
<keyword evidence="5" id="KW-1185">Reference proteome</keyword>
<dbReference type="OrthoDB" id="9814487at2"/>
<dbReference type="Pfam" id="PF00011">
    <property type="entry name" value="HSP20"/>
    <property type="match status" value="1"/>
</dbReference>
<comment type="similarity">
    <text evidence="1 2">Belongs to the small heat shock protein (HSP20) family.</text>
</comment>
<evidence type="ECO:0000313" key="4">
    <source>
        <dbReference type="EMBL" id="SMO47759.1"/>
    </source>
</evidence>
<dbReference type="Gene3D" id="2.60.40.790">
    <property type="match status" value="1"/>
</dbReference>
<evidence type="ECO:0000313" key="5">
    <source>
        <dbReference type="Proteomes" id="UP000315971"/>
    </source>
</evidence>
<sequence length="148" mass="16597">MTVIKWNAPAKQIERVSPFAPMFNDIFDSLFNGGLIQPKNISPAVNVIESANGFTVELAAPGLKKDDFKIDLEKNTLTISADKENEITEETKNYHRREFSFSSFMRSFNLPESVDHDAISAEYIDGVLHLNIPKKAEAQGKPKQIKIS</sequence>
<dbReference type="PROSITE" id="PS01031">
    <property type="entry name" value="SHSP"/>
    <property type="match status" value="1"/>
</dbReference>
<dbReference type="Proteomes" id="UP000315971">
    <property type="component" value="Unassembled WGS sequence"/>
</dbReference>
<dbReference type="InterPro" id="IPR031107">
    <property type="entry name" value="Small_HSP"/>
</dbReference>
<organism evidence="4 5">
    <name type="scientific">Solitalea koreensis</name>
    <dbReference type="NCBI Taxonomy" id="543615"/>
    <lineage>
        <taxon>Bacteria</taxon>
        <taxon>Pseudomonadati</taxon>
        <taxon>Bacteroidota</taxon>
        <taxon>Sphingobacteriia</taxon>
        <taxon>Sphingobacteriales</taxon>
        <taxon>Sphingobacteriaceae</taxon>
        <taxon>Solitalea</taxon>
    </lineage>
</organism>
<protein>
    <submittedName>
        <fullName evidence="4">HSP20 family protein</fullName>
    </submittedName>
</protein>
<evidence type="ECO:0000256" key="1">
    <source>
        <dbReference type="PROSITE-ProRule" id="PRU00285"/>
    </source>
</evidence>
<name>A0A521BKY5_9SPHI</name>
<feature type="domain" description="SHSP" evidence="3">
    <location>
        <begin position="36"/>
        <end position="148"/>
    </location>
</feature>
<dbReference type="SUPFAM" id="SSF49764">
    <property type="entry name" value="HSP20-like chaperones"/>
    <property type="match status" value="1"/>
</dbReference>
<evidence type="ECO:0000256" key="2">
    <source>
        <dbReference type="RuleBase" id="RU003616"/>
    </source>
</evidence>
<dbReference type="InterPro" id="IPR002068">
    <property type="entry name" value="A-crystallin/Hsp20_dom"/>
</dbReference>
<dbReference type="CDD" id="cd06464">
    <property type="entry name" value="ACD_sHsps-like"/>
    <property type="match status" value="1"/>
</dbReference>
<dbReference type="PANTHER" id="PTHR11527">
    <property type="entry name" value="HEAT-SHOCK PROTEIN 20 FAMILY MEMBER"/>
    <property type="match status" value="1"/>
</dbReference>
<evidence type="ECO:0000259" key="3">
    <source>
        <dbReference type="PROSITE" id="PS01031"/>
    </source>
</evidence>
<gene>
    <name evidence="4" type="ORF">SAMN06265350_102280</name>
</gene>
<dbReference type="RefSeq" id="WP_142601835.1">
    <property type="nucleotide sequence ID" value="NZ_FXSZ01000002.1"/>
</dbReference>
<dbReference type="EMBL" id="FXSZ01000002">
    <property type="protein sequence ID" value="SMO47759.1"/>
    <property type="molecule type" value="Genomic_DNA"/>
</dbReference>
<reference evidence="4 5" key="1">
    <citation type="submission" date="2017-05" db="EMBL/GenBank/DDBJ databases">
        <authorList>
            <person name="Varghese N."/>
            <person name="Submissions S."/>
        </authorList>
    </citation>
    <scope>NUCLEOTIDE SEQUENCE [LARGE SCALE GENOMIC DNA]</scope>
    <source>
        <strain evidence="4 5">DSM 21342</strain>
    </source>
</reference>
<dbReference type="AlphaFoldDB" id="A0A521BKY5"/>